<dbReference type="Proteomes" id="UP001469553">
    <property type="component" value="Unassembled WGS sequence"/>
</dbReference>
<dbReference type="Pfam" id="PF00622">
    <property type="entry name" value="SPRY"/>
    <property type="match status" value="2"/>
</dbReference>
<dbReference type="InterPro" id="IPR050618">
    <property type="entry name" value="Ubq-SigPath_Reg"/>
</dbReference>
<feature type="domain" description="B30.2/SPRY" evidence="1">
    <location>
        <begin position="30"/>
        <end position="220"/>
    </location>
</feature>
<gene>
    <name evidence="2" type="primary">SPRYD3</name>
    <name evidence="2" type="ORF">AMECASPLE_000134</name>
</gene>
<proteinExistence type="predicted"/>
<keyword evidence="3" id="KW-1185">Reference proteome</keyword>
<dbReference type="InterPro" id="IPR043136">
    <property type="entry name" value="B30.2/SPRY_sf"/>
</dbReference>
<organism evidence="2 3">
    <name type="scientific">Ameca splendens</name>
    <dbReference type="NCBI Taxonomy" id="208324"/>
    <lineage>
        <taxon>Eukaryota</taxon>
        <taxon>Metazoa</taxon>
        <taxon>Chordata</taxon>
        <taxon>Craniata</taxon>
        <taxon>Vertebrata</taxon>
        <taxon>Euteleostomi</taxon>
        <taxon>Actinopterygii</taxon>
        <taxon>Neopterygii</taxon>
        <taxon>Teleostei</taxon>
        <taxon>Neoteleostei</taxon>
        <taxon>Acanthomorphata</taxon>
        <taxon>Ovalentaria</taxon>
        <taxon>Atherinomorphae</taxon>
        <taxon>Cyprinodontiformes</taxon>
        <taxon>Goodeidae</taxon>
        <taxon>Ameca</taxon>
    </lineage>
</organism>
<dbReference type="InterPro" id="IPR003877">
    <property type="entry name" value="SPRY_dom"/>
</dbReference>
<dbReference type="PANTHER" id="PTHR12864">
    <property type="entry name" value="RAN BINDING PROTEIN 9-RELATED"/>
    <property type="match status" value="1"/>
</dbReference>
<dbReference type="Gene3D" id="2.60.120.920">
    <property type="match status" value="2"/>
</dbReference>
<dbReference type="CDD" id="cd12908">
    <property type="entry name" value="SPRYD3"/>
    <property type="match status" value="1"/>
</dbReference>
<dbReference type="InterPro" id="IPR013320">
    <property type="entry name" value="ConA-like_dom_sf"/>
</dbReference>
<evidence type="ECO:0000259" key="1">
    <source>
        <dbReference type="PROSITE" id="PS50188"/>
    </source>
</evidence>
<protein>
    <submittedName>
        <fullName evidence="2">SPRY domain-containing protein 3</fullName>
    </submittedName>
</protein>
<dbReference type="InterPro" id="IPR001870">
    <property type="entry name" value="B30.2/SPRY"/>
</dbReference>
<dbReference type="SUPFAM" id="SSF49899">
    <property type="entry name" value="Concanavalin A-like lectins/glucanases"/>
    <property type="match status" value="2"/>
</dbReference>
<name>A0ABV0ZHD1_9TELE</name>
<dbReference type="InterPro" id="IPR035783">
    <property type="entry name" value="SPRYD3_SPRY"/>
</dbReference>
<evidence type="ECO:0000313" key="2">
    <source>
        <dbReference type="EMBL" id="MEQ2305652.1"/>
    </source>
</evidence>
<accession>A0ABV0ZHD1</accession>
<dbReference type="SMART" id="SM00449">
    <property type="entry name" value="SPRY"/>
    <property type="match status" value="2"/>
</dbReference>
<reference evidence="2 3" key="1">
    <citation type="submission" date="2021-06" db="EMBL/GenBank/DDBJ databases">
        <authorList>
            <person name="Palmer J.M."/>
        </authorList>
    </citation>
    <scope>NUCLEOTIDE SEQUENCE [LARGE SCALE GENOMIC DNA]</scope>
    <source>
        <strain evidence="2 3">AS_MEX2019</strain>
        <tissue evidence="2">Muscle</tissue>
    </source>
</reference>
<dbReference type="EMBL" id="JAHRIP010065837">
    <property type="protein sequence ID" value="MEQ2305652.1"/>
    <property type="molecule type" value="Genomic_DNA"/>
</dbReference>
<sequence length="442" mass="48959">MACSILLDLEYRAGLPGENRLDIKCQTSPPEIRKKNPKDDALRVIKQLGMIFRHGRHKPSLSLSELEETDSRNSYHGDSDEVGCFVAARPLSKKRRYFEVTVNDTGVRGMIAVGLVPQSHNLEHQPGWLPHSVAFHADDGKLYNGSTVGQQFGAKCCRGDKIGCGISFDSDDGQITVFFTKNGEEIGSVEIPASPDDLYPAVGMHSLGEEVVLDLNAEWRVEDDDGQMIVDSHEEDWSRLHDVKVTGTLLEYTGKGKSIVDVGLAQACRPLNPRFHYYELEITDAGEKCYIALGLARKDYPKDKHPGWNKGSIAYHADDGKLFHGSGVGDPFGPRCFEGDIMGCGIMFPRDFNIDGGDDLDDWDFEVASRPSEVQNNLYANNDEEEEEGEDLESRKVTVFFTRNGKVVGKREVSLPPSGFYPTIGMMSTGEKVRVELHPLSG</sequence>
<evidence type="ECO:0000313" key="3">
    <source>
        <dbReference type="Proteomes" id="UP001469553"/>
    </source>
</evidence>
<comment type="caution">
    <text evidence="2">The sequence shown here is derived from an EMBL/GenBank/DDBJ whole genome shotgun (WGS) entry which is preliminary data.</text>
</comment>
<dbReference type="PROSITE" id="PS50188">
    <property type="entry name" value="B302_SPRY"/>
    <property type="match status" value="1"/>
</dbReference>